<evidence type="ECO:0000256" key="4">
    <source>
        <dbReference type="ARBA" id="ARBA00022840"/>
    </source>
</evidence>
<evidence type="ECO:0000256" key="1">
    <source>
        <dbReference type="ARBA" id="ARBA00022598"/>
    </source>
</evidence>
<dbReference type="AlphaFoldDB" id="A0A329LX80"/>
<feature type="domain" description="Glutathionylspermidine synthase pre-ATP-grasp-like" evidence="6">
    <location>
        <begin position="20"/>
        <end position="409"/>
    </location>
</feature>
<evidence type="ECO:0000256" key="2">
    <source>
        <dbReference type="ARBA" id="ARBA00022723"/>
    </source>
</evidence>
<name>A0A329LX80_9BACL</name>
<evidence type="ECO:0000259" key="6">
    <source>
        <dbReference type="Pfam" id="PF03738"/>
    </source>
</evidence>
<accession>A0A329LX80</accession>
<dbReference type="EMBL" id="QMFB01000033">
    <property type="protein sequence ID" value="RAV12491.1"/>
    <property type="molecule type" value="Genomic_DNA"/>
</dbReference>
<keyword evidence="5" id="KW-0460">Magnesium</keyword>
<keyword evidence="2" id="KW-0479">Metal-binding</keyword>
<dbReference type="GO" id="GO:0046872">
    <property type="term" value="F:metal ion binding"/>
    <property type="evidence" value="ECO:0007669"/>
    <property type="project" value="UniProtKB-KW"/>
</dbReference>
<protein>
    <submittedName>
        <fullName evidence="7">Glutathionylspermidine synthase</fullName>
    </submittedName>
</protein>
<proteinExistence type="predicted"/>
<keyword evidence="1" id="KW-0436">Ligase</keyword>
<dbReference type="OrthoDB" id="9765517at2"/>
<keyword evidence="8" id="KW-1185">Reference proteome</keyword>
<dbReference type="RefSeq" id="WP_113035634.1">
    <property type="nucleotide sequence ID" value="NZ_QMFB01000033.1"/>
</dbReference>
<reference evidence="7 8" key="1">
    <citation type="journal article" date="2009" name="Int. J. Syst. Evol. Microbiol.">
        <title>Paenibacillus contaminans sp. nov., isolated from a contaminated laboratory plate.</title>
        <authorList>
            <person name="Chou J.H."/>
            <person name="Lee J.H."/>
            <person name="Lin M.C."/>
            <person name="Chang P.S."/>
            <person name="Arun A.B."/>
            <person name="Young C.C."/>
            <person name="Chen W.M."/>
        </authorList>
    </citation>
    <scope>NUCLEOTIDE SEQUENCE [LARGE SCALE GENOMIC DNA]</scope>
    <source>
        <strain evidence="7 8">CKOBP-6</strain>
    </source>
</reference>
<sequence length="412" mass="46194">MDYTQRRAQLYSSIREKGIFTWDYMYEEEYALADVHRVSAGKLTEMAEAAERLGEVFRKAVEIVRQGDDEFLLELGVPEAALAAVRLTVLPEWPTVIGRFDFAYTKNGVKMLEFNSDTPTGIVEAYYVNGEACRYYGLRDPNEGMADHLCLALQQAVDAYGEAGYPTERVVFSALGWHEEDALTTRYLLERYGRPAAFVPLSELRVYEDRLHVLTEDGRHEPIDVLYRLHAIEKLAEDADTDGYPTGAHALDLIARGRLATINPPAAFLAQPKSLQALIWTLHEEGQFFTETEHEAIEKYMLPTYMENRFQGKCAYVSKPILGREGGGVTLFGAEGETIAQDGEEFYWEQPMVYQELAELETLRVETMNGPFEGKLLWGQFLIGGKPSAVVARIGGAITGNLSCYLPVAVEG</sequence>
<dbReference type="Gene3D" id="3.30.1490.330">
    <property type="match status" value="1"/>
</dbReference>
<dbReference type="GO" id="GO:0005524">
    <property type="term" value="F:ATP binding"/>
    <property type="evidence" value="ECO:0007669"/>
    <property type="project" value="UniProtKB-KW"/>
</dbReference>
<keyword evidence="3" id="KW-0547">Nucleotide-binding</keyword>
<evidence type="ECO:0000256" key="3">
    <source>
        <dbReference type="ARBA" id="ARBA00022741"/>
    </source>
</evidence>
<dbReference type="GO" id="GO:0016874">
    <property type="term" value="F:ligase activity"/>
    <property type="evidence" value="ECO:0007669"/>
    <property type="project" value="UniProtKB-KW"/>
</dbReference>
<keyword evidence="4" id="KW-0067">ATP-binding</keyword>
<dbReference type="InterPro" id="IPR005494">
    <property type="entry name" value="GSPS_pre-ATP-grasp-like_dom"/>
</dbReference>
<dbReference type="Pfam" id="PF03738">
    <property type="entry name" value="GSP_synth"/>
    <property type="match status" value="1"/>
</dbReference>
<dbReference type="Proteomes" id="UP000250369">
    <property type="component" value="Unassembled WGS sequence"/>
</dbReference>
<comment type="caution">
    <text evidence="7">The sequence shown here is derived from an EMBL/GenBank/DDBJ whole genome shotgun (WGS) entry which is preliminary data.</text>
</comment>
<evidence type="ECO:0000313" key="8">
    <source>
        <dbReference type="Proteomes" id="UP000250369"/>
    </source>
</evidence>
<organism evidence="7 8">
    <name type="scientific">Paenibacillus contaminans</name>
    <dbReference type="NCBI Taxonomy" id="450362"/>
    <lineage>
        <taxon>Bacteria</taxon>
        <taxon>Bacillati</taxon>
        <taxon>Bacillota</taxon>
        <taxon>Bacilli</taxon>
        <taxon>Bacillales</taxon>
        <taxon>Paenibacillaceae</taxon>
        <taxon>Paenibacillus</taxon>
    </lineage>
</organism>
<evidence type="ECO:0000313" key="7">
    <source>
        <dbReference type="EMBL" id="RAV12491.1"/>
    </source>
</evidence>
<evidence type="ECO:0000256" key="5">
    <source>
        <dbReference type="ARBA" id="ARBA00022842"/>
    </source>
</evidence>
<dbReference type="SUPFAM" id="SSF56059">
    <property type="entry name" value="Glutathione synthetase ATP-binding domain-like"/>
    <property type="match status" value="1"/>
</dbReference>
<gene>
    <name evidence="7" type="ORF">DQG23_34755</name>
</gene>